<evidence type="ECO:0000256" key="4">
    <source>
        <dbReference type="SAM" id="SignalP"/>
    </source>
</evidence>
<dbReference type="InterPro" id="IPR008972">
    <property type="entry name" value="Cupredoxin"/>
</dbReference>
<dbReference type="PROSITE" id="PS51485">
    <property type="entry name" value="PHYTOCYANIN"/>
    <property type="match status" value="1"/>
</dbReference>
<dbReference type="InterPro" id="IPR039391">
    <property type="entry name" value="Phytocyanin-like"/>
</dbReference>
<dbReference type="InterPro" id="IPR003245">
    <property type="entry name" value="Phytocyanin_dom"/>
</dbReference>
<dbReference type="RefSeq" id="XP_031383388.1">
    <property type="nucleotide sequence ID" value="XM_031527528.1"/>
</dbReference>
<proteinExistence type="predicted"/>
<protein>
    <submittedName>
        <fullName evidence="7">Stellacyanin-like</fullName>
    </submittedName>
</protein>
<name>A0A6P8CUQ0_PUNGR</name>
<keyword evidence="3" id="KW-0325">Glycoprotein</keyword>
<dbReference type="SUPFAM" id="SSF49503">
    <property type="entry name" value="Cupredoxins"/>
    <property type="match status" value="1"/>
</dbReference>
<evidence type="ECO:0000256" key="2">
    <source>
        <dbReference type="ARBA" id="ARBA00023008"/>
    </source>
</evidence>
<evidence type="ECO:0000313" key="6">
    <source>
        <dbReference type="Proteomes" id="UP000515151"/>
    </source>
</evidence>
<sequence length="125" mass="13858">MIAKPTNALSVVAVLLLLIGSAFATQYIVGDDSGWNTEVDYYAWLEGKTFYVGDVLVFSYVKTDHNVAMVDANGYNNCNADSNYGLYDTGYDTFTLTTPGDVYFICTYHCDYTDQKLKVTILPSP</sequence>
<dbReference type="PANTHER" id="PTHR33021:SF306">
    <property type="entry name" value="BLUE COPPER PROTEIN-LIKE"/>
    <property type="match status" value="1"/>
</dbReference>
<dbReference type="GeneID" id="116197386"/>
<dbReference type="Proteomes" id="UP000515151">
    <property type="component" value="Chromosome 2"/>
</dbReference>
<dbReference type="OrthoDB" id="1934652at2759"/>
<dbReference type="CDD" id="cd04216">
    <property type="entry name" value="Phytocyanin"/>
    <property type="match status" value="1"/>
</dbReference>
<dbReference type="GO" id="GO:0046872">
    <property type="term" value="F:metal ion binding"/>
    <property type="evidence" value="ECO:0007669"/>
    <property type="project" value="UniProtKB-KW"/>
</dbReference>
<dbReference type="Pfam" id="PF02298">
    <property type="entry name" value="Cu_bind_like"/>
    <property type="match status" value="1"/>
</dbReference>
<accession>A0A6P8CUQ0</accession>
<dbReference type="Gene3D" id="2.60.40.420">
    <property type="entry name" value="Cupredoxins - blue copper proteins"/>
    <property type="match status" value="1"/>
</dbReference>
<reference evidence="6" key="1">
    <citation type="journal article" date="2020" name="Plant Biotechnol. J.">
        <title>The pomegranate (Punica granatum L.) draft genome dissects genetic divergence between soft- and hard-seeded cultivars.</title>
        <authorList>
            <person name="Luo X."/>
            <person name="Li H."/>
            <person name="Wu Z."/>
            <person name="Yao W."/>
            <person name="Zhao P."/>
            <person name="Cao D."/>
            <person name="Yu H."/>
            <person name="Li K."/>
            <person name="Poudel K."/>
            <person name="Zhao D."/>
            <person name="Zhang F."/>
            <person name="Xia X."/>
            <person name="Chen L."/>
            <person name="Wang Q."/>
            <person name="Jing D."/>
            <person name="Cao S."/>
        </authorList>
    </citation>
    <scope>NUCLEOTIDE SEQUENCE [LARGE SCALE GENOMIC DNA]</scope>
    <source>
        <strain evidence="6">cv. Tunisia</strain>
    </source>
</reference>
<keyword evidence="2" id="KW-0186">Copper</keyword>
<reference evidence="7" key="2">
    <citation type="submission" date="2025-08" db="UniProtKB">
        <authorList>
            <consortium name="RefSeq"/>
        </authorList>
    </citation>
    <scope>IDENTIFICATION</scope>
    <source>
        <tissue evidence="7">Leaf</tissue>
    </source>
</reference>
<feature type="chain" id="PRO_5028349529" evidence="4">
    <location>
        <begin position="25"/>
        <end position="125"/>
    </location>
</feature>
<evidence type="ECO:0000256" key="1">
    <source>
        <dbReference type="ARBA" id="ARBA00022723"/>
    </source>
</evidence>
<organism evidence="6 7">
    <name type="scientific">Punica granatum</name>
    <name type="common">Pomegranate</name>
    <dbReference type="NCBI Taxonomy" id="22663"/>
    <lineage>
        <taxon>Eukaryota</taxon>
        <taxon>Viridiplantae</taxon>
        <taxon>Streptophyta</taxon>
        <taxon>Embryophyta</taxon>
        <taxon>Tracheophyta</taxon>
        <taxon>Spermatophyta</taxon>
        <taxon>Magnoliopsida</taxon>
        <taxon>eudicotyledons</taxon>
        <taxon>Gunneridae</taxon>
        <taxon>Pentapetalae</taxon>
        <taxon>rosids</taxon>
        <taxon>malvids</taxon>
        <taxon>Myrtales</taxon>
        <taxon>Lythraceae</taxon>
        <taxon>Punica</taxon>
    </lineage>
</organism>
<evidence type="ECO:0000256" key="3">
    <source>
        <dbReference type="ARBA" id="ARBA00023180"/>
    </source>
</evidence>
<keyword evidence="6" id="KW-1185">Reference proteome</keyword>
<feature type="domain" description="Phytocyanin" evidence="5">
    <location>
        <begin position="25"/>
        <end position="125"/>
    </location>
</feature>
<gene>
    <name evidence="7" type="primary">LOC116197386</name>
</gene>
<feature type="signal peptide" evidence="4">
    <location>
        <begin position="1"/>
        <end position="24"/>
    </location>
</feature>
<dbReference type="FunFam" id="2.60.40.420:FF:000003">
    <property type="entry name" value="Blue copper"/>
    <property type="match status" value="1"/>
</dbReference>
<evidence type="ECO:0000313" key="7">
    <source>
        <dbReference type="RefSeq" id="XP_031383388.1"/>
    </source>
</evidence>
<evidence type="ECO:0000259" key="5">
    <source>
        <dbReference type="PROSITE" id="PS51485"/>
    </source>
</evidence>
<dbReference type="GO" id="GO:0005886">
    <property type="term" value="C:plasma membrane"/>
    <property type="evidence" value="ECO:0007669"/>
    <property type="project" value="TreeGrafter"/>
</dbReference>
<dbReference type="GO" id="GO:0009055">
    <property type="term" value="F:electron transfer activity"/>
    <property type="evidence" value="ECO:0007669"/>
    <property type="project" value="InterPro"/>
</dbReference>
<keyword evidence="1" id="KW-0479">Metal-binding</keyword>
<dbReference type="AlphaFoldDB" id="A0A6P8CUQ0"/>
<keyword evidence="4" id="KW-0732">Signal</keyword>
<dbReference type="PANTHER" id="PTHR33021">
    <property type="entry name" value="BLUE COPPER PROTEIN"/>
    <property type="match status" value="1"/>
</dbReference>